<comment type="caution">
    <text evidence="6">The sequence shown here is derived from an EMBL/GenBank/DDBJ whole genome shotgun (WGS) entry which is preliminary data.</text>
</comment>
<dbReference type="NCBIfam" id="TIGR03002">
    <property type="entry name" value="outer_YhbN_LptA"/>
    <property type="match status" value="1"/>
</dbReference>
<evidence type="ECO:0000256" key="4">
    <source>
        <dbReference type="SAM" id="SignalP"/>
    </source>
</evidence>
<dbReference type="InterPro" id="IPR005653">
    <property type="entry name" value="OstA-like_N"/>
</dbReference>
<name>A0ABT2ZRR6_9RHOB</name>
<sequence length="166" mass="17104">MPINLRALTAILAMAALMPLSTFAQGAAITFGGIRADTSLPVEVTADQLNVSQTDGTATFTGNVLIGQGDMRLSADEVLVEYGGQDRTRIERLHAKGGVTLVNGSEAAEAQEAVYSVTAGEVVMTGSVLLTQNGSTIAGERLVVDLASGTGRMEGRVKTVLQPGAN</sequence>
<keyword evidence="3" id="KW-0574">Periplasm</keyword>
<feature type="signal peptide" evidence="4">
    <location>
        <begin position="1"/>
        <end position="24"/>
    </location>
</feature>
<dbReference type="InterPro" id="IPR052037">
    <property type="entry name" value="LPS_export_LptA"/>
</dbReference>
<keyword evidence="2 4" id="KW-0732">Signal</keyword>
<organism evidence="6 7">
    <name type="scientific">Albidovulum litorale</name>
    <dbReference type="NCBI Taxonomy" id="2984134"/>
    <lineage>
        <taxon>Bacteria</taxon>
        <taxon>Pseudomonadati</taxon>
        <taxon>Pseudomonadota</taxon>
        <taxon>Alphaproteobacteria</taxon>
        <taxon>Rhodobacterales</taxon>
        <taxon>Paracoccaceae</taxon>
        <taxon>Albidovulum</taxon>
    </lineage>
</organism>
<feature type="domain" description="Organic solvent tolerance-like N-terminal" evidence="5">
    <location>
        <begin position="43"/>
        <end position="149"/>
    </location>
</feature>
<evidence type="ECO:0000313" key="6">
    <source>
        <dbReference type="EMBL" id="MCV2873833.1"/>
    </source>
</evidence>
<dbReference type="Gene3D" id="2.60.450.10">
    <property type="entry name" value="Lipopolysaccharide (LPS) transport protein A like domain"/>
    <property type="match status" value="1"/>
</dbReference>
<evidence type="ECO:0000256" key="2">
    <source>
        <dbReference type="ARBA" id="ARBA00022729"/>
    </source>
</evidence>
<dbReference type="InterPro" id="IPR014340">
    <property type="entry name" value="LptA"/>
</dbReference>
<evidence type="ECO:0000256" key="1">
    <source>
        <dbReference type="ARBA" id="ARBA00022448"/>
    </source>
</evidence>
<dbReference type="Proteomes" id="UP001652564">
    <property type="component" value="Unassembled WGS sequence"/>
</dbReference>
<keyword evidence="1" id="KW-0813">Transport</keyword>
<dbReference type="Pfam" id="PF03968">
    <property type="entry name" value="LptD_N"/>
    <property type="match status" value="1"/>
</dbReference>
<proteinExistence type="predicted"/>
<dbReference type="PANTHER" id="PTHR36504">
    <property type="entry name" value="LIPOPOLYSACCHARIDE EXPORT SYSTEM PROTEIN LPTA"/>
    <property type="match status" value="1"/>
</dbReference>
<evidence type="ECO:0000256" key="3">
    <source>
        <dbReference type="ARBA" id="ARBA00022764"/>
    </source>
</evidence>
<dbReference type="EMBL" id="JAOWKZ010000004">
    <property type="protein sequence ID" value="MCV2873833.1"/>
    <property type="molecule type" value="Genomic_DNA"/>
</dbReference>
<gene>
    <name evidence="6" type="primary">lptA</name>
    <name evidence="6" type="ORF">OEZ71_16155</name>
</gene>
<accession>A0ABT2ZRR6</accession>
<dbReference type="PANTHER" id="PTHR36504:SF1">
    <property type="entry name" value="LIPOPOLYSACCHARIDE EXPORT SYSTEM PROTEIN LPTA"/>
    <property type="match status" value="1"/>
</dbReference>
<evidence type="ECO:0000313" key="7">
    <source>
        <dbReference type="Proteomes" id="UP001652564"/>
    </source>
</evidence>
<reference evidence="6 7" key="1">
    <citation type="submission" date="2022-10" db="EMBL/GenBank/DDBJ databases">
        <title>Defluviimonas sp. nov., isolated from ocean surface sediments.</title>
        <authorList>
            <person name="He W."/>
            <person name="Wang L."/>
            <person name="Zhang D.-F."/>
        </authorList>
    </citation>
    <scope>NUCLEOTIDE SEQUENCE [LARGE SCALE GENOMIC DNA]</scope>
    <source>
        <strain evidence="6 7">WL0050</strain>
    </source>
</reference>
<protein>
    <submittedName>
        <fullName evidence="6">Lipopolysaccharide transport periplasmic protein LptA</fullName>
    </submittedName>
</protein>
<evidence type="ECO:0000259" key="5">
    <source>
        <dbReference type="Pfam" id="PF03968"/>
    </source>
</evidence>
<keyword evidence="7" id="KW-1185">Reference proteome</keyword>
<feature type="chain" id="PRO_5046979603" evidence="4">
    <location>
        <begin position="25"/>
        <end position="166"/>
    </location>
</feature>